<dbReference type="SUPFAM" id="SSF82199">
    <property type="entry name" value="SET domain"/>
    <property type="match status" value="1"/>
</dbReference>
<dbReference type="InterPro" id="IPR001214">
    <property type="entry name" value="SET_dom"/>
</dbReference>
<proteinExistence type="predicted"/>
<dbReference type="PANTHER" id="PTHR46462">
    <property type="entry name" value="UPSET, ISOFORM A"/>
    <property type="match status" value="1"/>
</dbReference>
<dbReference type="OrthoDB" id="5877798at2759"/>
<gene>
    <name evidence="3" type="ORF">CAEBREN_08188</name>
</gene>
<dbReference type="STRING" id="135651.G0MR34"/>
<evidence type="ECO:0000256" key="1">
    <source>
        <dbReference type="ARBA" id="ARBA00022853"/>
    </source>
</evidence>
<dbReference type="Pfam" id="PF00856">
    <property type="entry name" value="SET"/>
    <property type="match status" value="1"/>
</dbReference>
<evidence type="ECO:0000313" key="3">
    <source>
        <dbReference type="EMBL" id="EGT42139.1"/>
    </source>
</evidence>
<keyword evidence="4" id="KW-1185">Reference proteome</keyword>
<dbReference type="GO" id="GO:0034967">
    <property type="term" value="C:Set3 complex"/>
    <property type="evidence" value="ECO:0007669"/>
    <property type="project" value="TreeGrafter"/>
</dbReference>
<accession>G0MR34</accession>
<name>G0MR34_CAEBE</name>
<dbReference type="GO" id="GO:0006325">
    <property type="term" value="P:chromatin organization"/>
    <property type="evidence" value="ECO:0007669"/>
    <property type="project" value="UniProtKB-KW"/>
</dbReference>
<evidence type="ECO:0000259" key="2">
    <source>
        <dbReference type="SMART" id="SM00317"/>
    </source>
</evidence>
<feature type="domain" description="SET" evidence="2">
    <location>
        <begin position="46"/>
        <end position="178"/>
    </location>
</feature>
<dbReference type="eggNOG" id="KOG1844">
    <property type="taxonomic scope" value="Eukaryota"/>
</dbReference>
<dbReference type="Proteomes" id="UP000008068">
    <property type="component" value="Unassembled WGS sequence"/>
</dbReference>
<dbReference type="HOGENOM" id="CLU_1235996_0_0_1"/>
<dbReference type="SMART" id="SM00317">
    <property type="entry name" value="SET"/>
    <property type="match status" value="1"/>
</dbReference>
<sequence length="224" mass="24850">MSYPSSSSSSPIPLSNIYSDKVANVLCRIPETSGALSLLDETRRLKKARRMLVAEHVYGLVTTEPVLTCQMIHEMTGLIVLSYEIVRKPGGNDGIFLYDGLMRGSAGEHFGSREQLLCFDTKVNGNDTKHVRRSCHPNALLKHVVAPEGKLGVILVASEDISKTMEVTLPFDADWRDSNSTLECSRHKDDMELCQMEKERRALAADRSLYGSSNDLNGNEKGYN</sequence>
<protein>
    <recommendedName>
        <fullName evidence="2">SET domain-containing protein</fullName>
    </recommendedName>
</protein>
<dbReference type="GO" id="GO:0006355">
    <property type="term" value="P:regulation of DNA-templated transcription"/>
    <property type="evidence" value="ECO:0007669"/>
    <property type="project" value="TreeGrafter"/>
</dbReference>
<keyword evidence="1" id="KW-0156">Chromatin regulator</keyword>
<dbReference type="EMBL" id="GL379808">
    <property type="protein sequence ID" value="EGT42139.1"/>
    <property type="molecule type" value="Genomic_DNA"/>
</dbReference>
<dbReference type="CDD" id="cd10529">
    <property type="entry name" value="SET_SETD5-like"/>
    <property type="match status" value="1"/>
</dbReference>
<organism evidence="4">
    <name type="scientific">Caenorhabditis brenneri</name>
    <name type="common">Nematode worm</name>
    <dbReference type="NCBI Taxonomy" id="135651"/>
    <lineage>
        <taxon>Eukaryota</taxon>
        <taxon>Metazoa</taxon>
        <taxon>Ecdysozoa</taxon>
        <taxon>Nematoda</taxon>
        <taxon>Chromadorea</taxon>
        <taxon>Rhabditida</taxon>
        <taxon>Rhabditina</taxon>
        <taxon>Rhabditomorpha</taxon>
        <taxon>Rhabditoidea</taxon>
        <taxon>Rhabditidae</taxon>
        <taxon>Peloderinae</taxon>
        <taxon>Caenorhabditis</taxon>
    </lineage>
</organism>
<dbReference type="PANTHER" id="PTHR46462:SF3">
    <property type="entry name" value="UPSET, ISOFORM A"/>
    <property type="match status" value="1"/>
</dbReference>
<dbReference type="AlphaFoldDB" id="G0MR34"/>
<reference evidence="4" key="1">
    <citation type="submission" date="2011-07" db="EMBL/GenBank/DDBJ databases">
        <authorList>
            <consortium name="Caenorhabditis brenneri Sequencing and Analysis Consortium"/>
            <person name="Wilson R.K."/>
        </authorList>
    </citation>
    <scope>NUCLEOTIDE SEQUENCE [LARGE SCALE GENOMIC DNA]</scope>
    <source>
        <strain evidence="4">PB2801</strain>
    </source>
</reference>
<evidence type="ECO:0000313" key="4">
    <source>
        <dbReference type="Proteomes" id="UP000008068"/>
    </source>
</evidence>
<dbReference type="InParanoid" id="G0MR34"/>
<dbReference type="InterPro" id="IPR046341">
    <property type="entry name" value="SET_dom_sf"/>
</dbReference>
<dbReference type="GO" id="GO:0070210">
    <property type="term" value="C:Rpd3L-Expanded complex"/>
    <property type="evidence" value="ECO:0007669"/>
    <property type="project" value="TreeGrafter"/>
</dbReference>
<dbReference type="Gene3D" id="2.170.270.10">
    <property type="entry name" value="SET domain"/>
    <property type="match status" value="1"/>
</dbReference>